<dbReference type="Pfam" id="PF13563">
    <property type="entry name" value="2_5_RNA_ligase2"/>
    <property type="match status" value="1"/>
</dbReference>
<feature type="short sequence motif" description="HXTX 1" evidence="2">
    <location>
        <begin position="37"/>
        <end position="40"/>
    </location>
</feature>
<gene>
    <name evidence="3" type="ORF">GCM10011342_06910</name>
</gene>
<evidence type="ECO:0000313" key="3">
    <source>
        <dbReference type="EMBL" id="GGD00519.1"/>
    </source>
</evidence>
<keyword evidence="4" id="KW-1185">Reference proteome</keyword>
<dbReference type="Gene3D" id="3.90.1140.10">
    <property type="entry name" value="Cyclic phosphodiesterase"/>
    <property type="match status" value="1"/>
</dbReference>
<evidence type="ECO:0000256" key="1">
    <source>
        <dbReference type="ARBA" id="ARBA00022801"/>
    </source>
</evidence>
<dbReference type="EC" id="3.1.4.58" evidence="2"/>
<proteinExistence type="inferred from homology"/>
<name>A0A8J2V1K6_9PROT</name>
<comment type="function">
    <text evidence="2">Hydrolyzes RNA 2',3'-cyclic phosphodiester to an RNA 2'-phosphomonoester.</text>
</comment>
<feature type="active site" description="Proton acceptor" evidence="2">
    <location>
        <position position="120"/>
    </location>
</feature>
<dbReference type="InterPro" id="IPR004175">
    <property type="entry name" value="RNA_CPDase"/>
</dbReference>
<dbReference type="NCBIfam" id="TIGR02258">
    <property type="entry name" value="2_5_ligase"/>
    <property type="match status" value="1"/>
</dbReference>
<reference evidence="3" key="2">
    <citation type="submission" date="2020-09" db="EMBL/GenBank/DDBJ databases">
        <authorList>
            <person name="Sun Q."/>
            <person name="Zhou Y."/>
        </authorList>
    </citation>
    <scope>NUCLEOTIDE SEQUENCE</scope>
    <source>
        <strain evidence="3">CGMCC 1.12921</strain>
    </source>
</reference>
<feature type="active site" description="Proton donor" evidence="2">
    <location>
        <position position="37"/>
    </location>
</feature>
<dbReference type="PANTHER" id="PTHR35561">
    <property type="entry name" value="RNA 2',3'-CYCLIC PHOSPHODIESTERASE"/>
    <property type="match status" value="1"/>
</dbReference>
<dbReference type="AlphaFoldDB" id="A0A8J2V1K6"/>
<comment type="catalytic activity">
    <reaction evidence="2">
        <text>a 3'-end 2',3'-cyclophospho-ribonucleotide-RNA + H2O = a 3'-end 2'-phospho-ribonucleotide-RNA + H(+)</text>
        <dbReference type="Rhea" id="RHEA:11828"/>
        <dbReference type="Rhea" id="RHEA-COMP:10464"/>
        <dbReference type="Rhea" id="RHEA-COMP:17353"/>
        <dbReference type="ChEBI" id="CHEBI:15377"/>
        <dbReference type="ChEBI" id="CHEBI:15378"/>
        <dbReference type="ChEBI" id="CHEBI:83064"/>
        <dbReference type="ChEBI" id="CHEBI:173113"/>
        <dbReference type="EC" id="3.1.4.58"/>
    </reaction>
</comment>
<dbReference type="InterPro" id="IPR009097">
    <property type="entry name" value="Cyclic_Pdiesterase"/>
</dbReference>
<comment type="similarity">
    <text evidence="2">Belongs to the 2H phosphoesterase superfamily. ThpR family.</text>
</comment>
<dbReference type="EMBL" id="BMGH01000001">
    <property type="protein sequence ID" value="GGD00519.1"/>
    <property type="molecule type" value="Genomic_DNA"/>
</dbReference>
<feature type="short sequence motif" description="HXTX 2" evidence="2">
    <location>
        <begin position="120"/>
        <end position="123"/>
    </location>
</feature>
<evidence type="ECO:0000256" key="2">
    <source>
        <dbReference type="HAMAP-Rule" id="MF_01940"/>
    </source>
</evidence>
<dbReference type="RefSeq" id="WP_188159889.1">
    <property type="nucleotide sequence ID" value="NZ_BMGH01000001.1"/>
</dbReference>
<accession>A0A8J2V1K6</accession>
<evidence type="ECO:0000313" key="4">
    <source>
        <dbReference type="Proteomes" id="UP000613582"/>
    </source>
</evidence>
<reference evidence="3" key="1">
    <citation type="journal article" date="2014" name="Int. J. Syst. Evol. Microbiol.">
        <title>Complete genome sequence of Corynebacterium casei LMG S-19264T (=DSM 44701T), isolated from a smear-ripened cheese.</title>
        <authorList>
            <consortium name="US DOE Joint Genome Institute (JGI-PGF)"/>
            <person name="Walter F."/>
            <person name="Albersmeier A."/>
            <person name="Kalinowski J."/>
            <person name="Ruckert C."/>
        </authorList>
    </citation>
    <scope>NUCLEOTIDE SEQUENCE</scope>
    <source>
        <strain evidence="3">CGMCC 1.12921</strain>
    </source>
</reference>
<dbReference type="HAMAP" id="MF_01940">
    <property type="entry name" value="RNA_CPDase"/>
    <property type="match status" value="1"/>
</dbReference>
<dbReference type="GO" id="GO:0004113">
    <property type="term" value="F:2',3'-cyclic-nucleotide 3'-phosphodiesterase activity"/>
    <property type="evidence" value="ECO:0007669"/>
    <property type="project" value="InterPro"/>
</dbReference>
<protein>
    <recommendedName>
        <fullName evidence="2">RNA 2',3'-cyclic phosphodiesterase</fullName>
        <shortName evidence="2">RNA 2',3'-CPDase</shortName>
        <ecNumber evidence="2">3.1.4.58</ecNumber>
    </recommendedName>
</protein>
<dbReference type="PANTHER" id="PTHR35561:SF1">
    <property type="entry name" value="RNA 2',3'-CYCLIC PHOSPHODIESTERASE"/>
    <property type="match status" value="1"/>
</dbReference>
<sequence>MPRLFVAFGLPQTLRDSLALTRGGLERARWVDPSDYHVTLRFIGDVNNADADRLAGSLEMVEAEAFTAGMDVYGSFGGDKPRIAYLGVFQDPALVSLQQKVEIACRTAGFEAEARKFTPHITIARLGKTRPGDLAAWLSSRMPPVPSSFRVDSFSLYSARTGGGGPYHPVVDYPLG</sequence>
<dbReference type="Proteomes" id="UP000613582">
    <property type="component" value="Unassembled WGS sequence"/>
</dbReference>
<dbReference type="SUPFAM" id="SSF55144">
    <property type="entry name" value="LigT-like"/>
    <property type="match status" value="1"/>
</dbReference>
<organism evidence="3 4">
    <name type="scientific">Aquisalinus flavus</name>
    <dbReference type="NCBI Taxonomy" id="1526572"/>
    <lineage>
        <taxon>Bacteria</taxon>
        <taxon>Pseudomonadati</taxon>
        <taxon>Pseudomonadota</taxon>
        <taxon>Alphaproteobacteria</taxon>
        <taxon>Parvularculales</taxon>
        <taxon>Parvularculaceae</taxon>
        <taxon>Aquisalinus</taxon>
    </lineage>
</organism>
<keyword evidence="1 2" id="KW-0378">Hydrolase</keyword>
<dbReference type="GO" id="GO:0008664">
    <property type="term" value="F:RNA 2',3'-cyclic 3'-phosphodiesterase activity"/>
    <property type="evidence" value="ECO:0007669"/>
    <property type="project" value="UniProtKB-EC"/>
</dbReference>
<comment type="caution">
    <text evidence="3">The sequence shown here is derived from an EMBL/GenBank/DDBJ whole genome shotgun (WGS) entry which is preliminary data.</text>
</comment>